<keyword evidence="3" id="KW-1185">Reference proteome</keyword>
<reference evidence="2 3" key="1">
    <citation type="journal article" date="2019" name="Int. J. Syst. Evol. Microbiol.">
        <title>The Global Catalogue of Microorganisms (GCM) 10K type strain sequencing project: providing services to taxonomists for standard genome sequencing and annotation.</title>
        <authorList>
            <consortium name="The Broad Institute Genomics Platform"/>
            <consortium name="The Broad Institute Genome Sequencing Center for Infectious Disease"/>
            <person name="Wu L."/>
            <person name="Ma J."/>
        </authorList>
    </citation>
    <scope>NUCLEOTIDE SEQUENCE [LARGE SCALE GENOMIC DNA]</scope>
    <source>
        <strain evidence="2 3">JCM 6922</strain>
    </source>
</reference>
<sequence>MDHPRVPVPEALQEFRRRGDAVHGPPGHEQGPGAGYRVVPGAADPAVGTRRVTAR</sequence>
<name>A0ABN3K5K4_9ACTN</name>
<dbReference type="EMBL" id="BAAATK010000037">
    <property type="protein sequence ID" value="GAA2450106.1"/>
    <property type="molecule type" value="Genomic_DNA"/>
</dbReference>
<protein>
    <submittedName>
        <fullName evidence="2">Uncharacterized protein</fullName>
    </submittedName>
</protein>
<gene>
    <name evidence="2" type="ORF">GCM10010421_48130</name>
</gene>
<proteinExistence type="predicted"/>
<feature type="region of interest" description="Disordered" evidence="1">
    <location>
        <begin position="16"/>
        <end position="55"/>
    </location>
</feature>
<evidence type="ECO:0000256" key="1">
    <source>
        <dbReference type="SAM" id="MobiDB-lite"/>
    </source>
</evidence>
<comment type="caution">
    <text evidence="2">The sequence shown here is derived from an EMBL/GenBank/DDBJ whole genome shotgun (WGS) entry which is preliminary data.</text>
</comment>
<dbReference type="Proteomes" id="UP001500460">
    <property type="component" value="Unassembled WGS sequence"/>
</dbReference>
<evidence type="ECO:0000313" key="2">
    <source>
        <dbReference type="EMBL" id="GAA2450106.1"/>
    </source>
</evidence>
<evidence type="ECO:0000313" key="3">
    <source>
        <dbReference type="Proteomes" id="UP001500460"/>
    </source>
</evidence>
<organism evidence="2 3">
    <name type="scientific">Streptomyces glaucus</name>
    <dbReference type="NCBI Taxonomy" id="284029"/>
    <lineage>
        <taxon>Bacteria</taxon>
        <taxon>Bacillati</taxon>
        <taxon>Actinomycetota</taxon>
        <taxon>Actinomycetes</taxon>
        <taxon>Kitasatosporales</taxon>
        <taxon>Streptomycetaceae</taxon>
        <taxon>Streptomyces</taxon>
    </lineage>
</organism>
<accession>A0ABN3K5K4</accession>